<reference evidence="9 10" key="1">
    <citation type="journal article" date="2011" name="J. Bacteriol.">
        <title>Complete genome sequence of the thermoacidophilic crenarchaeon Thermoproteus uzoniensis 768-20.</title>
        <authorList>
            <person name="Mardanov A.V."/>
            <person name="Gumerov V.M."/>
            <person name="Beletsky A.V."/>
            <person name="Prokofeva M.I."/>
            <person name="Bonch-Osmolovskaya E.A."/>
            <person name="Ravin N.V."/>
            <person name="Skryabin K.G."/>
        </authorList>
    </citation>
    <scope>NUCLEOTIDE SEQUENCE [LARGE SCALE GENOMIC DNA]</scope>
    <source>
        <strain evidence="9 10">768-20</strain>
    </source>
</reference>
<dbReference type="KEGG" id="tuz:TUZN_1584"/>
<feature type="transmembrane region" description="Helical" evidence="7">
    <location>
        <begin position="184"/>
        <end position="203"/>
    </location>
</feature>
<evidence type="ECO:0000256" key="5">
    <source>
        <dbReference type="ARBA" id="ARBA00022777"/>
    </source>
</evidence>
<evidence type="ECO:0000256" key="2">
    <source>
        <dbReference type="ARBA" id="ARBA00012513"/>
    </source>
</evidence>
<dbReference type="GO" id="GO:0005524">
    <property type="term" value="F:ATP binding"/>
    <property type="evidence" value="ECO:0007669"/>
    <property type="project" value="UniProtKB-KW"/>
</dbReference>
<dbReference type="InterPro" id="IPR011009">
    <property type="entry name" value="Kinase-like_dom_sf"/>
</dbReference>
<keyword evidence="4" id="KW-0547">Nucleotide-binding</keyword>
<keyword evidence="7" id="KW-0472">Membrane</keyword>
<keyword evidence="3" id="KW-0808">Transferase</keyword>
<dbReference type="Gene3D" id="1.10.510.10">
    <property type="entry name" value="Transferase(Phosphotransferase) domain 1"/>
    <property type="match status" value="1"/>
</dbReference>
<dbReference type="STRING" id="999630.TUZN_1584"/>
<organism evidence="9 10">
    <name type="scientific">Thermoproteus uzoniensis (strain 768-20)</name>
    <dbReference type="NCBI Taxonomy" id="999630"/>
    <lineage>
        <taxon>Archaea</taxon>
        <taxon>Thermoproteota</taxon>
        <taxon>Thermoprotei</taxon>
        <taxon>Thermoproteales</taxon>
        <taxon>Thermoproteaceae</taxon>
        <taxon>Thermoproteus</taxon>
    </lineage>
</organism>
<keyword evidence="6" id="KW-0067">ATP-binding</keyword>
<keyword evidence="9" id="KW-0723">Serine/threonine-protein kinase</keyword>
<feature type="transmembrane region" description="Helical" evidence="7">
    <location>
        <begin position="160"/>
        <end position="179"/>
    </location>
</feature>
<gene>
    <name evidence="9" type="ordered locus">TUZN_1584</name>
</gene>
<dbReference type="PANTHER" id="PTHR43671:SF13">
    <property type="entry name" value="SERINE_THREONINE-PROTEIN KINASE NEK2"/>
    <property type="match status" value="1"/>
</dbReference>
<keyword evidence="7" id="KW-0812">Transmembrane</keyword>
<keyword evidence="7" id="KW-1133">Transmembrane helix</keyword>
<reference key="2">
    <citation type="submission" date="2011-03" db="EMBL/GenBank/DDBJ databases">
        <title>Complete genome sequence of the thermoacidophilic crenarchaeon Thermoproteus uzoniensis 768-20.</title>
        <authorList>
            <person name="Mardanov A.V."/>
            <person name="Gumerov V.M."/>
            <person name="Beletsky A.V."/>
            <person name="Prokofeva M.I."/>
            <person name="Bonch-Osmolovskaya E.A."/>
            <person name="Ravin N.V."/>
            <person name="Skryabin K.G."/>
        </authorList>
    </citation>
    <scope>NUCLEOTIDE SEQUENCE</scope>
    <source>
        <strain>768-20</strain>
    </source>
</reference>
<evidence type="ECO:0000313" key="9">
    <source>
        <dbReference type="EMBL" id="AEA13051.1"/>
    </source>
</evidence>
<evidence type="ECO:0000256" key="3">
    <source>
        <dbReference type="ARBA" id="ARBA00022679"/>
    </source>
</evidence>
<dbReference type="Proteomes" id="UP000008138">
    <property type="component" value="Chromosome"/>
</dbReference>
<keyword evidence="5 9" id="KW-0418">Kinase</keyword>
<protein>
    <recommendedName>
        <fullName evidence="2">non-specific serine/threonine protein kinase</fullName>
        <ecNumber evidence="2">2.7.11.1</ecNumber>
    </recommendedName>
</protein>
<dbReference type="PANTHER" id="PTHR43671">
    <property type="entry name" value="SERINE/THREONINE-PROTEIN KINASE NEK"/>
    <property type="match status" value="1"/>
</dbReference>
<comment type="similarity">
    <text evidence="1">Belongs to the protein kinase superfamily. NEK Ser/Thr protein kinase family. NIMA subfamily.</text>
</comment>
<dbReference type="PROSITE" id="PS00108">
    <property type="entry name" value="PROTEIN_KINASE_ST"/>
    <property type="match status" value="1"/>
</dbReference>
<dbReference type="InterPro" id="IPR008271">
    <property type="entry name" value="Ser/Thr_kinase_AS"/>
</dbReference>
<dbReference type="InterPro" id="IPR050660">
    <property type="entry name" value="NEK_Ser/Thr_kinase"/>
</dbReference>
<dbReference type="PROSITE" id="PS50011">
    <property type="entry name" value="PROTEIN_KINASE_DOM"/>
    <property type="match status" value="1"/>
</dbReference>
<dbReference type="GO" id="GO:0004674">
    <property type="term" value="F:protein serine/threonine kinase activity"/>
    <property type="evidence" value="ECO:0007669"/>
    <property type="project" value="UniProtKB-KW"/>
</dbReference>
<dbReference type="EC" id="2.7.11.1" evidence="2"/>
<feature type="transmembrane region" description="Helical" evidence="7">
    <location>
        <begin position="15"/>
        <end position="33"/>
    </location>
</feature>
<dbReference type="InterPro" id="IPR017441">
    <property type="entry name" value="Protein_kinase_ATP_BS"/>
</dbReference>
<evidence type="ECO:0000256" key="6">
    <source>
        <dbReference type="ARBA" id="ARBA00022840"/>
    </source>
</evidence>
<dbReference type="AlphaFoldDB" id="F2L2K3"/>
<dbReference type="SUPFAM" id="SSF56112">
    <property type="entry name" value="Protein kinase-like (PK-like)"/>
    <property type="match status" value="1"/>
</dbReference>
<dbReference type="PROSITE" id="PS00107">
    <property type="entry name" value="PROTEIN_KINASE_ATP"/>
    <property type="match status" value="1"/>
</dbReference>
<evidence type="ECO:0000313" key="10">
    <source>
        <dbReference type="Proteomes" id="UP000008138"/>
    </source>
</evidence>
<evidence type="ECO:0000256" key="7">
    <source>
        <dbReference type="SAM" id="Phobius"/>
    </source>
</evidence>
<feature type="transmembrane region" description="Helical" evidence="7">
    <location>
        <begin position="92"/>
        <end position="112"/>
    </location>
</feature>
<keyword evidence="10" id="KW-1185">Reference proteome</keyword>
<dbReference type="eggNOG" id="arCOG03682">
    <property type="taxonomic scope" value="Archaea"/>
</dbReference>
<dbReference type="InterPro" id="IPR000719">
    <property type="entry name" value="Prot_kinase_dom"/>
</dbReference>
<dbReference type="EMBL" id="CP002590">
    <property type="protein sequence ID" value="AEA13051.1"/>
    <property type="molecule type" value="Genomic_DNA"/>
</dbReference>
<name>F2L2K3_THEU7</name>
<accession>F2L2K3</accession>
<evidence type="ECO:0000259" key="8">
    <source>
        <dbReference type="PROSITE" id="PS50011"/>
    </source>
</evidence>
<sequence>MLLSAIAIAYQARKIFARFFTLFTILIILIFIQTYLINNIIEDEFYILIVSILLVRAIIGRYVMAMRVALYTVIASLMFFNSNLFLIEQYNIINIVLDSIIIFLTILLFEIYEYSYYRINKTKDIAIPAILSLAFQSPYMFVLPILQGFIFAIFNLPIQIYGPLASFVYLLNYFILIYIFKINYIFLFVFINIFLFLVAYFVFSKRIAYRSLSPPVGWLNSWLGGKYYVEDVVGVGGFSYVLKVSAGRQKFAAKVLRYVDDRGAPLASSWDVIKIFGQEMNRYLEVLSDYVVKAYEVSIPSTEYRSLSDYMRNPPYMILEYMEGGSLREYLIEKRALSLDEFFRIFIQILKGLNDIHKNNLVHLDIKPENIMFKDREKAVVKIGDLGIAKLAVGKAVAASYLSPAYAAPETLYSQTASKASDIYSLGCVMYESLTGINPQSFVVNGYEIPPPDRYRPEIPSWLSGLIMSMLSPRPEARPTAEQILRIFENYISGAGVPQ</sequence>
<feature type="transmembrane region" description="Helical" evidence="7">
    <location>
        <begin position="133"/>
        <end position="154"/>
    </location>
</feature>
<dbReference type="SMART" id="SM00220">
    <property type="entry name" value="S_TKc"/>
    <property type="match status" value="1"/>
</dbReference>
<feature type="transmembrane region" description="Helical" evidence="7">
    <location>
        <begin position="68"/>
        <end position="86"/>
    </location>
</feature>
<dbReference type="CDD" id="cd14014">
    <property type="entry name" value="STKc_PknB_like"/>
    <property type="match status" value="1"/>
</dbReference>
<evidence type="ECO:0000256" key="4">
    <source>
        <dbReference type="ARBA" id="ARBA00022741"/>
    </source>
</evidence>
<evidence type="ECO:0000256" key="1">
    <source>
        <dbReference type="ARBA" id="ARBA00010886"/>
    </source>
</evidence>
<proteinExistence type="inferred from homology"/>
<dbReference type="HOGENOM" id="CLU_036686_0_0_2"/>
<feature type="domain" description="Protein kinase" evidence="8">
    <location>
        <begin position="227"/>
        <end position="492"/>
    </location>
</feature>
<dbReference type="Pfam" id="PF00069">
    <property type="entry name" value="Pkinase"/>
    <property type="match status" value="1"/>
</dbReference>
<dbReference type="OrthoDB" id="41005at2157"/>